<name>A0A7J7DMV9_TRIWF</name>
<dbReference type="Pfam" id="PF00581">
    <property type="entry name" value="Rhodanese"/>
    <property type="match status" value="1"/>
</dbReference>
<dbReference type="CDD" id="cd00158">
    <property type="entry name" value="RHOD"/>
    <property type="match status" value="1"/>
</dbReference>
<dbReference type="PANTHER" id="PTHR45510:SF1">
    <property type="entry name" value="RHODANESE-LIKE DOMAIN-CONTAINING PROTEIN 10"/>
    <property type="match status" value="1"/>
</dbReference>
<dbReference type="InParanoid" id="A0A7J7DMV9"/>
<dbReference type="InterPro" id="IPR044614">
    <property type="entry name" value="STR10"/>
</dbReference>
<dbReference type="PROSITE" id="PS50206">
    <property type="entry name" value="RHODANESE_3"/>
    <property type="match status" value="1"/>
</dbReference>
<dbReference type="GO" id="GO:0009507">
    <property type="term" value="C:chloroplast"/>
    <property type="evidence" value="ECO:0007669"/>
    <property type="project" value="TreeGrafter"/>
</dbReference>
<dbReference type="PANTHER" id="PTHR45510">
    <property type="entry name" value="RHODANESE-LIKE DOMAIN-CONTAINING PROTEIN 10"/>
    <property type="match status" value="1"/>
</dbReference>
<organism evidence="2 3">
    <name type="scientific">Tripterygium wilfordii</name>
    <name type="common">Thunder God vine</name>
    <dbReference type="NCBI Taxonomy" id="458696"/>
    <lineage>
        <taxon>Eukaryota</taxon>
        <taxon>Viridiplantae</taxon>
        <taxon>Streptophyta</taxon>
        <taxon>Embryophyta</taxon>
        <taxon>Tracheophyta</taxon>
        <taxon>Spermatophyta</taxon>
        <taxon>Magnoliopsida</taxon>
        <taxon>eudicotyledons</taxon>
        <taxon>Gunneridae</taxon>
        <taxon>Pentapetalae</taxon>
        <taxon>rosids</taxon>
        <taxon>fabids</taxon>
        <taxon>Celastrales</taxon>
        <taxon>Celastraceae</taxon>
        <taxon>Tripterygium</taxon>
    </lineage>
</organism>
<gene>
    <name evidence="2" type="ORF">HS088_TW05G00349</name>
</gene>
<dbReference type="InterPro" id="IPR001763">
    <property type="entry name" value="Rhodanese-like_dom"/>
</dbReference>
<evidence type="ECO:0000313" key="2">
    <source>
        <dbReference type="EMBL" id="KAF5747623.1"/>
    </source>
</evidence>
<dbReference type="OrthoDB" id="566238at2759"/>
<dbReference type="AlphaFoldDB" id="A0A7J7DMV9"/>
<dbReference type="Gene3D" id="3.40.250.10">
    <property type="entry name" value="Rhodanese-like domain"/>
    <property type="match status" value="1"/>
</dbReference>
<dbReference type="FunCoup" id="A0A7J7DMV9">
    <property type="interactions" value="930"/>
</dbReference>
<accession>A0A7J7DMV9</accession>
<dbReference type="Proteomes" id="UP000593562">
    <property type="component" value="Unassembled WGS sequence"/>
</dbReference>
<comment type="caution">
    <text evidence="2">The sequence shown here is derived from an EMBL/GenBank/DDBJ whole genome shotgun (WGS) entry which is preliminary data.</text>
</comment>
<dbReference type="EMBL" id="JAAARO010000005">
    <property type="protein sequence ID" value="KAF5747623.1"/>
    <property type="molecule type" value="Genomic_DNA"/>
</dbReference>
<dbReference type="SUPFAM" id="SSF52821">
    <property type="entry name" value="Rhodanese/Cell cycle control phosphatase"/>
    <property type="match status" value="1"/>
</dbReference>
<evidence type="ECO:0000259" key="1">
    <source>
        <dbReference type="PROSITE" id="PS50206"/>
    </source>
</evidence>
<sequence length="219" mass="23906">MAIQLNQLYIPTLKYGKQPPKLHISTARGSNTFIVNAASTSARQLIQSGVVRPILPKDAAKAVNSEGFSVLDIRPVWEREKASVTGSLHVPLFIEDPDTSPITLLKKWVHFGYIGLWTGQKFTMLNPNFLADVEAASPGRENKLIVACGEGLRSMMAVSKLHEEGYKNLGWLAGGFSRAAEDDFPVEGTEKLQYATVGGASYYFLQLLILLQAVGSKSP</sequence>
<dbReference type="FunFam" id="3.40.250.10:FF:000047">
    <property type="entry name" value="Rhodanese-like domain-containing protein 10"/>
    <property type="match status" value="1"/>
</dbReference>
<dbReference type="InterPro" id="IPR036873">
    <property type="entry name" value="Rhodanese-like_dom_sf"/>
</dbReference>
<evidence type="ECO:0000313" key="3">
    <source>
        <dbReference type="Proteomes" id="UP000593562"/>
    </source>
</evidence>
<proteinExistence type="predicted"/>
<feature type="domain" description="Rhodanese" evidence="1">
    <location>
        <begin position="64"/>
        <end position="188"/>
    </location>
</feature>
<keyword evidence="3" id="KW-1185">Reference proteome</keyword>
<protein>
    <submittedName>
        <fullName evidence="2">Rhodanese-like domain-containing protein 10 isoform X1</fullName>
    </submittedName>
</protein>
<reference evidence="2 3" key="1">
    <citation type="journal article" date="2020" name="Nat. Commun.">
        <title>Genome of Tripterygium wilfordii and identification of cytochrome P450 involved in triptolide biosynthesis.</title>
        <authorList>
            <person name="Tu L."/>
            <person name="Su P."/>
            <person name="Zhang Z."/>
            <person name="Gao L."/>
            <person name="Wang J."/>
            <person name="Hu T."/>
            <person name="Zhou J."/>
            <person name="Zhang Y."/>
            <person name="Zhao Y."/>
            <person name="Liu Y."/>
            <person name="Song Y."/>
            <person name="Tong Y."/>
            <person name="Lu Y."/>
            <person name="Yang J."/>
            <person name="Xu C."/>
            <person name="Jia M."/>
            <person name="Peters R.J."/>
            <person name="Huang L."/>
            <person name="Gao W."/>
        </authorList>
    </citation>
    <scope>NUCLEOTIDE SEQUENCE [LARGE SCALE GENOMIC DNA]</scope>
    <source>
        <strain evidence="3">cv. XIE 37</strain>
        <tissue evidence="2">Leaf</tissue>
    </source>
</reference>
<dbReference type="SMART" id="SM00450">
    <property type="entry name" value="RHOD"/>
    <property type="match status" value="1"/>
</dbReference>